<dbReference type="EMBL" id="QKYT01000486">
    <property type="protein sequence ID" value="RIA84530.1"/>
    <property type="molecule type" value="Genomic_DNA"/>
</dbReference>
<keyword evidence="1" id="KW-0472">Membrane</keyword>
<accession>A0A397SE60</accession>
<organism evidence="2 3">
    <name type="scientific">Glomus cerebriforme</name>
    <dbReference type="NCBI Taxonomy" id="658196"/>
    <lineage>
        <taxon>Eukaryota</taxon>
        <taxon>Fungi</taxon>
        <taxon>Fungi incertae sedis</taxon>
        <taxon>Mucoromycota</taxon>
        <taxon>Glomeromycotina</taxon>
        <taxon>Glomeromycetes</taxon>
        <taxon>Glomerales</taxon>
        <taxon>Glomeraceae</taxon>
        <taxon>Glomus</taxon>
    </lineage>
</organism>
<gene>
    <name evidence="2" type="ORF">C1645_783917</name>
</gene>
<protein>
    <submittedName>
        <fullName evidence="2">Uncharacterized protein</fullName>
    </submittedName>
</protein>
<keyword evidence="1" id="KW-0812">Transmembrane</keyword>
<feature type="transmembrane region" description="Helical" evidence="1">
    <location>
        <begin position="17"/>
        <end position="34"/>
    </location>
</feature>
<sequence length="94" mass="11664">MCKLTCSTLHLRNKRRFRWPILISLISEILLIFFKKFQIKYVNLHKTILINTLFFFYFYLKNIVNFILKYYFFEKNYFIKLTVRDEVPLHVAKC</sequence>
<reference evidence="2 3" key="1">
    <citation type="submission" date="2018-06" db="EMBL/GenBank/DDBJ databases">
        <title>Comparative genomics reveals the genomic features of Rhizophagus irregularis, R. cerebriforme, R. diaphanum and Gigaspora rosea, and their symbiotic lifestyle signature.</title>
        <authorList>
            <person name="Morin E."/>
            <person name="San Clemente H."/>
            <person name="Chen E.C.H."/>
            <person name="De La Providencia I."/>
            <person name="Hainaut M."/>
            <person name="Kuo A."/>
            <person name="Kohler A."/>
            <person name="Murat C."/>
            <person name="Tang N."/>
            <person name="Roy S."/>
            <person name="Loubradou J."/>
            <person name="Henrissat B."/>
            <person name="Grigoriev I.V."/>
            <person name="Corradi N."/>
            <person name="Roux C."/>
            <person name="Martin F.M."/>
        </authorList>
    </citation>
    <scope>NUCLEOTIDE SEQUENCE [LARGE SCALE GENOMIC DNA]</scope>
    <source>
        <strain evidence="2 3">DAOM 227022</strain>
    </source>
</reference>
<dbReference type="Proteomes" id="UP000265703">
    <property type="component" value="Unassembled WGS sequence"/>
</dbReference>
<evidence type="ECO:0000256" key="1">
    <source>
        <dbReference type="SAM" id="Phobius"/>
    </source>
</evidence>
<name>A0A397SE60_9GLOM</name>
<keyword evidence="3" id="KW-1185">Reference proteome</keyword>
<feature type="transmembrane region" description="Helical" evidence="1">
    <location>
        <begin position="54"/>
        <end position="72"/>
    </location>
</feature>
<evidence type="ECO:0000313" key="3">
    <source>
        <dbReference type="Proteomes" id="UP000265703"/>
    </source>
</evidence>
<keyword evidence="1" id="KW-1133">Transmembrane helix</keyword>
<comment type="caution">
    <text evidence="2">The sequence shown here is derived from an EMBL/GenBank/DDBJ whole genome shotgun (WGS) entry which is preliminary data.</text>
</comment>
<dbReference type="AlphaFoldDB" id="A0A397SE60"/>
<proteinExistence type="predicted"/>
<evidence type="ECO:0000313" key="2">
    <source>
        <dbReference type="EMBL" id="RIA84530.1"/>
    </source>
</evidence>